<evidence type="ECO:0000259" key="1">
    <source>
        <dbReference type="Pfam" id="PF13304"/>
    </source>
</evidence>
<evidence type="ECO:0000313" key="2">
    <source>
        <dbReference type="EMBL" id="SFZ89537.1"/>
    </source>
</evidence>
<sequence length="531" mass="62839">MRIDKVHIKTRFKNLENFQINIDENAWETVLLGLNATGKSNFLEALVIIFRDLDLIFNHNRKIAKHDFDYYIKYECRNNNIEIILENGKYSFIVNSIPETTTVTQNIEHYLPKHVFIYYSGISDRLANLYLPHQKIYYEKIIKPDAKREQFDEIRRIFLAQNIHANFALIAFYMFKDQEEETIKFLRDELNISGFGSALFMLKEPDWAKGKDFNRGASNMWGSDGLVSRFLNDLLRFSYAPIEYKAKEDITYKKSETQNRLYLFLKEKEDFQDLVDLKYNNKIELFNALESIHISDMLYDVKIKVKKENVDGELAMSELSEGEKQLLTVLGLLKFTKDEESLILLDEPDTHLNPMWKWKFLDYLERVVKRKENTQIIFCSHDPLVIGNLKKNQVQIFKKDKDGKTVAFNPYMSPREMSVSKILTSELFGIPSLMSKKLEDLLNQKRFLQAKISQGELDEDERNQFERLKKYFDRIGFGDETMDSRYNQYLKLTSNHKEFANRKYTKEEAEELDRIAKEVLDEILKEEKEGK</sequence>
<protein>
    <submittedName>
        <fullName evidence="2">AAA ATPase domain-containing protein</fullName>
    </submittedName>
</protein>
<dbReference type="Proteomes" id="UP000182544">
    <property type="component" value="Unassembled WGS sequence"/>
</dbReference>
<dbReference type="RefSeq" id="WP_072400040.1">
    <property type="nucleotide sequence ID" value="NZ_FPKV01000001.1"/>
</dbReference>
<gene>
    <name evidence="2" type="ORF">SAMN05428642_101374</name>
</gene>
<dbReference type="PANTHER" id="PTHR43581:SF4">
    <property type="entry name" value="ATP_GTP PHOSPHATASE"/>
    <property type="match status" value="1"/>
</dbReference>
<dbReference type="Gene3D" id="3.40.50.300">
    <property type="entry name" value="P-loop containing nucleotide triphosphate hydrolases"/>
    <property type="match status" value="2"/>
</dbReference>
<dbReference type="InterPro" id="IPR027417">
    <property type="entry name" value="P-loop_NTPase"/>
</dbReference>
<dbReference type="OrthoDB" id="9815944at2"/>
<name>A0A1K2IAX1_9FLAO</name>
<dbReference type="EMBL" id="FPKV01000001">
    <property type="protein sequence ID" value="SFZ89537.1"/>
    <property type="molecule type" value="Genomic_DNA"/>
</dbReference>
<accession>A0A1K2IAX1</accession>
<dbReference type="GO" id="GO:0016887">
    <property type="term" value="F:ATP hydrolysis activity"/>
    <property type="evidence" value="ECO:0007669"/>
    <property type="project" value="InterPro"/>
</dbReference>
<dbReference type="AlphaFoldDB" id="A0A1K2IAX1"/>
<dbReference type="GO" id="GO:0005524">
    <property type="term" value="F:ATP binding"/>
    <property type="evidence" value="ECO:0007669"/>
    <property type="project" value="InterPro"/>
</dbReference>
<dbReference type="InterPro" id="IPR051396">
    <property type="entry name" value="Bact_Antivir_Def_Nuclease"/>
</dbReference>
<dbReference type="PANTHER" id="PTHR43581">
    <property type="entry name" value="ATP/GTP PHOSPHATASE"/>
    <property type="match status" value="1"/>
</dbReference>
<evidence type="ECO:0000313" key="3">
    <source>
        <dbReference type="Proteomes" id="UP000182544"/>
    </source>
</evidence>
<organism evidence="2 3">
    <name type="scientific">Flaviramulus basaltis</name>
    <dbReference type="NCBI Taxonomy" id="369401"/>
    <lineage>
        <taxon>Bacteria</taxon>
        <taxon>Pseudomonadati</taxon>
        <taxon>Bacteroidota</taxon>
        <taxon>Flavobacteriia</taxon>
        <taxon>Flavobacteriales</taxon>
        <taxon>Flavobacteriaceae</taxon>
        <taxon>Flaviramulus</taxon>
    </lineage>
</organism>
<dbReference type="CDD" id="cd00267">
    <property type="entry name" value="ABC_ATPase"/>
    <property type="match status" value="1"/>
</dbReference>
<dbReference type="InterPro" id="IPR003959">
    <property type="entry name" value="ATPase_AAA_core"/>
</dbReference>
<dbReference type="SUPFAM" id="SSF52540">
    <property type="entry name" value="P-loop containing nucleoside triphosphate hydrolases"/>
    <property type="match status" value="1"/>
</dbReference>
<dbReference type="STRING" id="369401.SAMN05428642_101374"/>
<reference evidence="2 3" key="1">
    <citation type="submission" date="2016-10" db="EMBL/GenBank/DDBJ databases">
        <authorList>
            <person name="de Groot N.N."/>
        </authorList>
    </citation>
    <scope>NUCLEOTIDE SEQUENCE [LARGE SCALE GENOMIC DNA]</scope>
    <source>
        <strain evidence="2 3">DSM 18180</strain>
    </source>
</reference>
<keyword evidence="3" id="KW-1185">Reference proteome</keyword>
<dbReference type="Pfam" id="PF13304">
    <property type="entry name" value="AAA_21"/>
    <property type="match status" value="1"/>
</dbReference>
<feature type="domain" description="ATPase AAA-type core" evidence="1">
    <location>
        <begin position="204"/>
        <end position="386"/>
    </location>
</feature>
<proteinExistence type="predicted"/>